<protein>
    <submittedName>
        <fullName evidence="3">Uncharacterized protein</fullName>
    </submittedName>
</protein>
<accession>A0A0F7UP71</accession>
<feature type="region of interest" description="Disordered" evidence="2">
    <location>
        <begin position="1"/>
        <end position="69"/>
    </location>
</feature>
<name>A0A0F7UP71_TOXGV</name>
<feature type="coiled-coil region" evidence="1">
    <location>
        <begin position="230"/>
        <end position="334"/>
    </location>
</feature>
<evidence type="ECO:0000256" key="1">
    <source>
        <dbReference type="SAM" id="Coils"/>
    </source>
</evidence>
<gene>
    <name evidence="3" type="ORF">BN1205_053070</name>
</gene>
<reference evidence="3" key="1">
    <citation type="journal article" date="2015" name="PLoS ONE">
        <title>Comprehensive Evaluation of Toxoplasma gondii VEG and Neospora caninum LIV Genomes with Tachyzoite Stage Transcriptome and Proteome Defines Novel Transcript Features.</title>
        <authorList>
            <person name="Ramaprasad A."/>
            <person name="Mourier T."/>
            <person name="Naeem R."/>
            <person name="Malas T.B."/>
            <person name="Moussa E."/>
            <person name="Panigrahi A."/>
            <person name="Vermont S.J."/>
            <person name="Otto T.D."/>
            <person name="Wastling J."/>
            <person name="Pain A."/>
        </authorList>
    </citation>
    <scope>NUCLEOTIDE SEQUENCE</scope>
    <source>
        <strain evidence="3">VEG</strain>
    </source>
</reference>
<dbReference type="EMBL" id="LN714491">
    <property type="protein sequence ID" value="CEL71960.1"/>
    <property type="molecule type" value="Genomic_DNA"/>
</dbReference>
<sequence>MQPLAREVSRLPRSGPLGPVAAKKDDKTFIPTNVRVSPGEKNDRVVKTEKIDDSTDSSGSHDGPRNLETQLEALTREVRELTLRVQEEKEMKELLNSQLNDAYEELADARSEHRVRGFAGASGARLRGVRGLPAFEARWMEPEHPTAQTVSVETAEKRENAEKAIRSQQEFELLLQEERARRHTMFEQYERHMKVMRKNHHKEKLETKKKVLSQVEFLIKKYRRLASDAVAVAKRERERVAEERKRARELAERACKNFEADLKGRTKTALEQYRRLVQEAHTAAKQEREELHNKCKELQETVDNERREFDTLIVREAEAKMAKFRASYARMKQQTEEERRQYGVMMHEIAKRVEKECAEYEEFVIRTMRDLLQSKGVEMTESGLRDFFQKKREEMRPSGEGHSSTDGLVTVKYRFQAADPEDLQ</sequence>
<evidence type="ECO:0000256" key="2">
    <source>
        <dbReference type="SAM" id="MobiDB-lite"/>
    </source>
</evidence>
<organism evidence="3">
    <name type="scientific">Toxoplasma gondii (strain ATCC 50861 / VEG)</name>
    <dbReference type="NCBI Taxonomy" id="432359"/>
    <lineage>
        <taxon>Eukaryota</taxon>
        <taxon>Sar</taxon>
        <taxon>Alveolata</taxon>
        <taxon>Apicomplexa</taxon>
        <taxon>Conoidasida</taxon>
        <taxon>Coccidia</taxon>
        <taxon>Eucoccidiorida</taxon>
        <taxon>Eimeriorina</taxon>
        <taxon>Sarcocystidae</taxon>
        <taxon>Toxoplasma</taxon>
    </lineage>
</organism>
<evidence type="ECO:0000313" key="3">
    <source>
        <dbReference type="EMBL" id="CEL71960.1"/>
    </source>
</evidence>
<keyword evidence="1" id="KW-0175">Coiled coil</keyword>
<feature type="coiled-coil region" evidence="1">
    <location>
        <begin position="71"/>
        <end position="112"/>
    </location>
</feature>
<dbReference type="AlphaFoldDB" id="A0A0F7UP71"/>
<proteinExistence type="predicted"/>
<feature type="compositionally biased region" description="Basic and acidic residues" evidence="2">
    <location>
        <begin position="38"/>
        <end position="53"/>
    </location>
</feature>